<reference evidence="1" key="1">
    <citation type="submission" date="2022-01" db="EMBL/GenBank/DDBJ databases">
        <authorList>
            <person name="King R."/>
        </authorList>
    </citation>
    <scope>NUCLEOTIDE SEQUENCE</scope>
</reference>
<dbReference type="GO" id="GO:0008017">
    <property type="term" value="F:microtubule binding"/>
    <property type="evidence" value="ECO:0007669"/>
    <property type="project" value="TreeGrafter"/>
</dbReference>
<dbReference type="AlphaFoldDB" id="A0A9N9MTR9"/>
<dbReference type="GO" id="GO:0003341">
    <property type="term" value="P:cilium movement"/>
    <property type="evidence" value="ECO:0007669"/>
    <property type="project" value="TreeGrafter"/>
</dbReference>
<proteinExistence type="predicted"/>
<dbReference type="OrthoDB" id="7537227at2759"/>
<dbReference type="GO" id="GO:0015630">
    <property type="term" value="C:microtubule cytoskeleton"/>
    <property type="evidence" value="ECO:0007669"/>
    <property type="project" value="TreeGrafter"/>
</dbReference>
<dbReference type="PANTHER" id="PTHR23314">
    <property type="entry name" value="SPERM-ASSOCIATED ANTIGEN 6 ARMADILLO REPEAT-CONTAINING"/>
    <property type="match status" value="1"/>
</dbReference>
<keyword evidence="2" id="KW-1185">Reference proteome</keyword>
<sequence length="165" mass="18566">MPCPEGLSQREVIALDNDKAEDTQRSFPNESYLHWGLGDLIPEGLSQRELLPNDPKARRLFVTSGGLKKTQQLDAKPGTALMEYITVINSCFPEEIVRFYSPGYPDSLLEKVEQYAPQLMTVLRETSQTHEEIQTDSKPLARNEEEDIVSAESELAENVAEKLIS</sequence>
<gene>
    <name evidence="1" type="ORF">CEUTPL_LOCUS11227</name>
</gene>
<dbReference type="Proteomes" id="UP001152799">
    <property type="component" value="Chromosome 6"/>
</dbReference>
<evidence type="ECO:0000313" key="1">
    <source>
        <dbReference type="EMBL" id="CAG9770781.1"/>
    </source>
</evidence>
<dbReference type="EMBL" id="OU892282">
    <property type="protein sequence ID" value="CAG9770781.1"/>
    <property type="molecule type" value="Genomic_DNA"/>
</dbReference>
<evidence type="ECO:0000313" key="2">
    <source>
        <dbReference type="Proteomes" id="UP001152799"/>
    </source>
</evidence>
<accession>A0A9N9MTR9</accession>
<protein>
    <submittedName>
        <fullName evidence="1">Uncharacterized protein</fullName>
    </submittedName>
</protein>
<name>A0A9N9MTR9_9CUCU</name>
<dbReference type="PANTHER" id="PTHR23314:SF0">
    <property type="entry name" value="SPERM-ASSOCIATED ANTIGEN 6"/>
    <property type="match status" value="1"/>
</dbReference>
<organism evidence="1 2">
    <name type="scientific">Ceutorhynchus assimilis</name>
    <name type="common">cabbage seed weevil</name>
    <dbReference type="NCBI Taxonomy" id="467358"/>
    <lineage>
        <taxon>Eukaryota</taxon>
        <taxon>Metazoa</taxon>
        <taxon>Ecdysozoa</taxon>
        <taxon>Arthropoda</taxon>
        <taxon>Hexapoda</taxon>
        <taxon>Insecta</taxon>
        <taxon>Pterygota</taxon>
        <taxon>Neoptera</taxon>
        <taxon>Endopterygota</taxon>
        <taxon>Coleoptera</taxon>
        <taxon>Polyphaga</taxon>
        <taxon>Cucujiformia</taxon>
        <taxon>Curculionidae</taxon>
        <taxon>Ceutorhynchinae</taxon>
        <taxon>Ceutorhynchus</taxon>
    </lineage>
</organism>